<organism evidence="1 2">
    <name type="scientific">Camelus dromedarius</name>
    <name type="common">Dromedary</name>
    <name type="synonym">Arabian camel</name>
    <dbReference type="NCBI Taxonomy" id="9838"/>
    <lineage>
        <taxon>Eukaryota</taxon>
        <taxon>Metazoa</taxon>
        <taxon>Chordata</taxon>
        <taxon>Craniata</taxon>
        <taxon>Vertebrata</taxon>
        <taxon>Euteleostomi</taxon>
        <taxon>Mammalia</taxon>
        <taxon>Eutheria</taxon>
        <taxon>Laurasiatheria</taxon>
        <taxon>Artiodactyla</taxon>
        <taxon>Tylopoda</taxon>
        <taxon>Camelidae</taxon>
        <taxon>Camelus</taxon>
    </lineage>
</organism>
<proteinExistence type="predicted"/>
<comment type="caution">
    <text evidence="1">The sequence shown here is derived from an EMBL/GenBank/DDBJ whole genome shotgun (WGS) entry which is preliminary data.</text>
</comment>
<keyword evidence="2" id="KW-1185">Reference proteome</keyword>
<name>A0A5N4C2M3_CAMDR</name>
<dbReference type="Proteomes" id="UP000299084">
    <property type="component" value="Unassembled WGS sequence"/>
</dbReference>
<evidence type="ECO:0000313" key="1">
    <source>
        <dbReference type="EMBL" id="KAB1253097.1"/>
    </source>
</evidence>
<accession>A0A5N4C2M3</accession>
<reference evidence="1 2" key="1">
    <citation type="journal article" date="2019" name="Mol. Ecol. Resour.">
        <title>Improving Illumina assemblies with Hi-C and long reads: an example with the North African dromedary.</title>
        <authorList>
            <person name="Elbers J.P."/>
            <person name="Rogers M.F."/>
            <person name="Perelman P.L."/>
            <person name="Proskuryakova A.A."/>
            <person name="Serdyukova N.A."/>
            <person name="Johnson W.E."/>
            <person name="Horin P."/>
            <person name="Corander J."/>
            <person name="Murphy D."/>
            <person name="Burger P.A."/>
        </authorList>
    </citation>
    <scope>NUCLEOTIDE SEQUENCE [LARGE SCALE GENOMIC DNA]</scope>
    <source>
        <strain evidence="1">Drom800</strain>
        <tissue evidence="1">Blood</tissue>
    </source>
</reference>
<protein>
    <submittedName>
        <fullName evidence="1">Uncharacterized protein</fullName>
    </submittedName>
</protein>
<dbReference type="EMBL" id="JWIN03000037">
    <property type="protein sequence ID" value="KAB1253097.1"/>
    <property type="molecule type" value="Genomic_DNA"/>
</dbReference>
<evidence type="ECO:0000313" key="2">
    <source>
        <dbReference type="Proteomes" id="UP000299084"/>
    </source>
</evidence>
<dbReference type="AlphaFoldDB" id="A0A5N4C2M3"/>
<gene>
    <name evidence="1" type="ORF">Cadr_000002505</name>
</gene>
<sequence length="167" mass="18205">MARSLGSTCLLKHRHSLLRQQETAPRRAGDSGQSHALGLQGFGQQLVHNGTWEERRSVDSDLKLLGDILPAFQAPFPPATSLDVSPFTPLDWPPAPETILQETGSARMLHTQMVGARQEGMSGCPVAPAKVRWELGTTQGCWDTMTPRPGRAECHIGPLKTTVWMAS</sequence>